<keyword evidence="1" id="KW-0472">Membrane</keyword>
<name>A0A2M7RC88_9BACT</name>
<organism evidence="2 3">
    <name type="scientific">Candidatus Komeilibacteria bacterium CG_4_10_14_0_8_um_filter_37_78</name>
    <dbReference type="NCBI Taxonomy" id="1974471"/>
    <lineage>
        <taxon>Bacteria</taxon>
        <taxon>Candidatus Komeiliibacteriota</taxon>
    </lineage>
</organism>
<feature type="transmembrane region" description="Helical" evidence="1">
    <location>
        <begin position="373"/>
        <end position="393"/>
    </location>
</feature>
<evidence type="ECO:0000313" key="3">
    <source>
        <dbReference type="Proteomes" id="UP000228689"/>
    </source>
</evidence>
<protein>
    <recommendedName>
        <fullName evidence="4">Glycosyltransferase RgtA/B/C/D-like domain-containing protein</fullName>
    </recommendedName>
</protein>
<dbReference type="AlphaFoldDB" id="A0A2M7RC88"/>
<feature type="transmembrane region" description="Helical" evidence="1">
    <location>
        <begin position="21"/>
        <end position="42"/>
    </location>
</feature>
<feature type="transmembrane region" description="Helical" evidence="1">
    <location>
        <begin position="172"/>
        <end position="205"/>
    </location>
</feature>
<keyword evidence="1" id="KW-0812">Transmembrane</keyword>
<feature type="transmembrane region" description="Helical" evidence="1">
    <location>
        <begin position="127"/>
        <end position="160"/>
    </location>
</feature>
<keyword evidence="1" id="KW-1133">Transmembrane helix</keyword>
<feature type="transmembrane region" description="Helical" evidence="1">
    <location>
        <begin position="238"/>
        <end position="258"/>
    </location>
</feature>
<feature type="transmembrane region" description="Helical" evidence="1">
    <location>
        <begin position="278"/>
        <end position="304"/>
    </location>
</feature>
<comment type="caution">
    <text evidence="2">The sequence shown here is derived from an EMBL/GenBank/DDBJ whole genome shotgun (WGS) entry which is preliminary data.</text>
</comment>
<feature type="transmembrane region" description="Helical" evidence="1">
    <location>
        <begin position="97"/>
        <end position="120"/>
    </location>
</feature>
<accession>A0A2M7RC88</accession>
<evidence type="ECO:0000256" key="1">
    <source>
        <dbReference type="SAM" id="Phobius"/>
    </source>
</evidence>
<gene>
    <name evidence="2" type="ORF">COY67_02960</name>
</gene>
<reference evidence="3" key="1">
    <citation type="submission" date="2017-09" db="EMBL/GenBank/DDBJ databases">
        <title>Depth-based differentiation of microbial function through sediment-hosted aquifers and enrichment of novel symbionts in the deep terrestrial subsurface.</title>
        <authorList>
            <person name="Probst A.J."/>
            <person name="Ladd B."/>
            <person name="Jarett J.K."/>
            <person name="Geller-Mcgrath D.E."/>
            <person name="Sieber C.M.K."/>
            <person name="Emerson J.B."/>
            <person name="Anantharaman K."/>
            <person name="Thomas B.C."/>
            <person name="Malmstrom R."/>
            <person name="Stieglmeier M."/>
            <person name="Klingl A."/>
            <person name="Woyke T."/>
            <person name="Ryan C.M."/>
            <person name="Banfield J.F."/>
        </authorList>
    </citation>
    <scope>NUCLEOTIDE SEQUENCE [LARGE SCALE GENOMIC DNA]</scope>
</reference>
<sequence>MFIQNRRYKIANFIISHKLDYLILFLIVFGLFLWLQASPTFVNSDSFYHAKMAELMQSDLVLDSFPWLQATNFEQSFADSNWLYHVLLVPFVDVFNIFLVIKFINVLLASLLITLLYFWLKRNKGKWPLFFVVLLLTALPLVIKISFFEPTALVLIFYLIGLDLMIHYRYWGLLIASIVFALLSGFFIILPIIAIVWIIIDLFYLQHRMDYFKSKWGGAKEVVLNKLGFHSNRQGKKWLILISTVVGVLIGSIIHPYWPNNLIIYYQTLFSNLVHNAVGLNLLLINIGAITICVLLTLAIIIIRSRKASKLTILFSIITLLFLLLAIASYYYLEFFIISLIILLSLLWRDLLHDLSWYDIWHKTIKDNQVYRLTMLVVIGIFVVISFNNIIIFKSTTKEYPRLTHLQGAAEWLRYHTPDDSLVVSDQWQDWASLFYYNDNNTYFLGKDQNYIDIKHAQTAEEYFDLMSGKTTINSYLILRDRIKADYLLISKGNLKFQDYISQNIYFELVYDDLEAWVYNIQ</sequence>
<feature type="transmembrane region" description="Helical" evidence="1">
    <location>
        <begin position="311"/>
        <end position="329"/>
    </location>
</feature>
<dbReference type="EMBL" id="PFMC01000071">
    <property type="protein sequence ID" value="PIY94197.1"/>
    <property type="molecule type" value="Genomic_DNA"/>
</dbReference>
<proteinExistence type="predicted"/>
<evidence type="ECO:0000313" key="2">
    <source>
        <dbReference type="EMBL" id="PIY94197.1"/>
    </source>
</evidence>
<dbReference type="Proteomes" id="UP000228689">
    <property type="component" value="Unassembled WGS sequence"/>
</dbReference>
<evidence type="ECO:0008006" key="4">
    <source>
        <dbReference type="Google" id="ProtNLM"/>
    </source>
</evidence>